<feature type="chain" id="PRO_5005472144" evidence="1">
    <location>
        <begin position="20"/>
        <end position="237"/>
    </location>
</feature>
<feature type="signal peptide" evidence="1">
    <location>
        <begin position="1"/>
        <end position="19"/>
    </location>
</feature>
<sequence length="237" mass="26476">MRRLLIGLAFSLLSSATLAAELKPFHASYTADFKQLPFSGTAERSLSKQAGDTWQLNFQAAMMVASLKESSTLKLEKNQLVPLSYQYSRNGLGKSKKIKQSFDWSAKTVTGSEKGKAISLPLTPGLLDKSTYQLALQEDVAAGKKSMRYRVVDGDDIDTYEFRVVGSESVKTKAGRIEAIKVERVRDPSQSKRETQLWFAKDWDYLLVSLRQVEKDGKEYQIVLEQAEVAGKPVKGR</sequence>
<gene>
    <name evidence="2" type="ORF">AKN88_10515</name>
</gene>
<keyword evidence="1" id="KW-0732">Signal</keyword>
<evidence type="ECO:0000313" key="2">
    <source>
        <dbReference type="EMBL" id="AKX60316.1"/>
    </source>
</evidence>
<dbReference type="Pfam" id="PF11306">
    <property type="entry name" value="DUF3108"/>
    <property type="match status" value="1"/>
</dbReference>
<reference evidence="2 3" key="1">
    <citation type="journal article" date="2015" name="Genome Announc.">
        <title>Genome Sequences of Oblitimonas alkaliphila gen. nov. sp. nov. (Proposed), a Novel Bacterium of the Pseudomonadaceae Family.</title>
        <authorList>
            <person name="Lauer A.C."/>
            <person name="Nicholson A.C."/>
            <person name="Humrighouse B.W."/>
            <person name="Emery B."/>
            <person name="Drobish A."/>
            <person name="Juieng P."/>
            <person name="Loparev V."/>
            <person name="McQuiston J.R."/>
        </authorList>
    </citation>
    <scope>NUCLEOTIDE SEQUENCE [LARGE SCALE GENOMIC DNA]</scope>
    <source>
        <strain evidence="2 3">E5571</strain>
    </source>
</reference>
<dbReference type="InterPro" id="IPR021457">
    <property type="entry name" value="DUF3108"/>
</dbReference>
<keyword evidence="3" id="KW-1185">Reference proteome</keyword>
<dbReference type="STRING" id="1697053.AKN87_00880"/>
<evidence type="ECO:0000313" key="3">
    <source>
        <dbReference type="Proteomes" id="UP000063953"/>
    </source>
</evidence>
<dbReference type="AlphaFoldDB" id="A0A0K1XG46"/>
<organism evidence="2 3">
    <name type="scientific">Thiopseudomonas alkaliphila</name>
    <dbReference type="NCBI Taxonomy" id="1697053"/>
    <lineage>
        <taxon>Bacteria</taxon>
        <taxon>Pseudomonadati</taxon>
        <taxon>Pseudomonadota</taxon>
        <taxon>Gammaproteobacteria</taxon>
        <taxon>Pseudomonadales</taxon>
        <taxon>Pseudomonadaceae</taxon>
        <taxon>Thiopseudomonas</taxon>
    </lineage>
</organism>
<evidence type="ECO:0000256" key="1">
    <source>
        <dbReference type="SAM" id="SignalP"/>
    </source>
</evidence>
<dbReference type="Proteomes" id="UP000063953">
    <property type="component" value="Chromosome"/>
</dbReference>
<dbReference type="EMBL" id="CP012365">
    <property type="protein sequence ID" value="AKX60316.1"/>
    <property type="molecule type" value="Genomic_DNA"/>
</dbReference>
<dbReference type="PATRIC" id="fig|1698449.3.peg.2117"/>
<proteinExistence type="predicted"/>
<name>A0A0K1XG46_9GAMM</name>
<accession>A0A0K1XG46</accession>
<dbReference type="RefSeq" id="WP_053101614.1">
    <property type="nucleotide sequence ID" value="NZ_CP012365.1"/>
</dbReference>
<protein>
    <submittedName>
        <fullName evidence="2">Dehydrogenase</fullName>
    </submittedName>
</protein>